<evidence type="ECO:0000313" key="3">
    <source>
        <dbReference type="EMBL" id="KAG6503627.1"/>
    </source>
</evidence>
<feature type="region of interest" description="Disordered" evidence="1">
    <location>
        <begin position="282"/>
        <end position="305"/>
    </location>
</feature>
<organism evidence="3 4">
    <name type="scientific">Zingiber officinale</name>
    <name type="common">Ginger</name>
    <name type="synonym">Amomum zingiber</name>
    <dbReference type="NCBI Taxonomy" id="94328"/>
    <lineage>
        <taxon>Eukaryota</taxon>
        <taxon>Viridiplantae</taxon>
        <taxon>Streptophyta</taxon>
        <taxon>Embryophyta</taxon>
        <taxon>Tracheophyta</taxon>
        <taxon>Spermatophyta</taxon>
        <taxon>Magnoliopsida</taxon>
        <taxon>Liliopsida</taxon>
        <taxon>Zingiberales</taxon>
        <taxon>Zingiberaceae</taxon>
        <taxon>Zingiber</taxon>
    </lineage>
</organism>
<gene>
    <name evidence="3" type="ORF">ZIOFF_035944</name>
</gene>
<feature type="domain" description="Retrotransposon Copia-like N-terminal" evidence="2">
    <location>
        <begin position="365"/>
        <end position="400"/>
    </location>
</feature>
<reference evidence="3 4" key="1">
    <citation type="submission" date="2020-08" db="EMBL/GenBank/DDBJ databases">
        <title>Plant Genome Project.</title>
        <authorList>
            <person name="Zhang R.-G."/>
        </authorList>
    </citation>
    <scope>NUCLEOTIDE SEQUENCE [LARGE SCALE GENOMIC DNA]</scope>
    <source>
        <tissue evidence="3">Rhizome</tissue>
    </source>
</reference>
<evidence type="ECO:0000256" key="1">
    <source>
        <dbReference type="SAM" id="MobiDB-lite"/>
    </source>
</evidence>
<dbReference type="PANTHER" id="PTHR31728">
    <property type="entry name" value="ABRAXAS FAMILY MEMBER"/>
    <property type="match status" value="1"/>
</dbReference>
<dbReference type="GO" id="GO:0005634">
    <property type="term" value="C:nucleus"/>
    <property type="evidence" value="ECO:0007669"/>
    <property type="project" value="TreeGrafter"/>
</dbReference>
<comment type="caution">
    <text evidence="3">The sequence shown here is derived from an EMBL/GenBank/DDBJ whole genome shotgun (WGS) entry which is preliminary data.</text>
</comment>
<dbReference type="InterPro" id="IPR029472">
    <property type="entry name" value="Copia-like_N"/>
</dbReference>
<dbReference type="PRINTS" id="PR02054">
    <property type="entry name" value="FAM175PLANT"/>
</dbReference>
<dbReference type="PANTHER" id="PTHR31728:SF5">
    <property type="entry name" value="OS07G0540200 PROTEIN"/>
    <property type="match status" value="1"/>
</dbReference>
<name>A0A8J5GPE6_ZINOF</name>
<keyword evidence="4" id="KW-1185">Reference proteome</keyword>
<dbReference type="Pfam" id="PF14244">
    <property type="entry name" value="Retrotran_gag_3"/>
    <property type="match status" value="1"/>
</dbReference>
<dbReference type="Proteomes" id="UP000734854">
    <property type="component" value="Unassembled WGS sequence"/>
</dbReference>
<dbReference type="InterPro" id="IPR023241">
    <property type="entry name" value="FAM175_plant"/>
</dbReference>
<dbReference type="AlphaFoldDB" id="A0A8J5GPE6"/>
<evidence type="ECO:0000259" key="2">
    <source>
        <dbReference type="Pfam" id="PF14244"/>
    </source>
</evidence>
<proteinExistence type="predicted"/>
<dbReference type="GO" id="GO:0031593">
    <property type="term" value="F:polyubiquitin modification-dependent protein binding"/>
    <property type="evidence" value="ECO:0007669"/>
    <property type="project" value="TreeGrafter"/>
</dbReference>
<sequence>MRDRAVSLTLYGTLAHVNGAEDAPTGPPIGSPDLLHHPSVFLLLSFSATRNQAVHTHEDRAFVLQTCRGILETRSLHTVNLGPAFRAQYGSFSSESPLPWMPCQRGFEDGNKREGESSNHLGQFAREQQMLELSAEDFSVERLGRLVGPVASQYTSELEDLYGRRLLKLESLARLVEESSAKILVQGDDGCLEVSVAAAGAAGGDGAGCRRRGLPKALWRCEEVNGAGTRNISAEEGTEAKIGVARPVMWAAARKGRVWGASTGGSGGDGIRRGMLATAQRLRREEEESNGSSCRRRPVKAGDDPGKHLASLVEENSVKVLEQTVMVGSGPASSDAGSEMMPLEAKAQANVQPMAGFLHDNYTGSLQITLHKLNGKNYLEWSQTVRLAIDGKGKLGYLNG</sequence>
<dbReference type="InterPro" id="IPR023238">
    <property type="entry name" value="FAM175"/>
</dbReference>
<dbReference type="EMBL" id="JACMSC010000010">
    <property type="protein sequence ID" value="KAG6503627.1"/>
    <property type="molecule type" value="Genomic_DNA"/>
</dbReference>
<protein>
    <recommendedName>
        <fullName evidence="2">Retrotransposon Copia-like N-terminal domain-containing protein</fullName>
    </recommendedName>
</protein>
<evidence type="ECO:0000313" key="4">
    <source>
        <dbReference type="Proteomes" id="UP000734854"/>
    </source>
</evidence>
<accession>A0A8J5GPE6</accession>